<comment type="caution">
    <text evidence="1">The sequence shown here is derived from an EMBL/GenBank/DDBJ whole genome shotgun (WGS) entry which is preliminary data.</text>
</comment>
<organism evidence="1 2">
    <name type="scientific">Oceanipulchritudo coccoides</name>
    <dbReference type="NCBI Taxonomy" id="2706888"/>
    <lineage>
        <taxon>Bacteria</taxon>
        <taxon>Pseudomonadati</taxon>
        <taxon>Verrucomicrobiota</taxon>
        <taxon>Opitutia</taxon>
        <taxon>Puniceicoccales</taxon>
        <taxon>Oceanipulchritudinaceae</taxon>
        <taxon>Oceanipulchritudo</taxon>
    </lineage>
</organism>
<dbReference type="Proteomes" id="UP000478417">
    <property type="component" value="Unassembled WGS sequence"/>
</dbReference>
<evidence type="ECO:0000313" key="1">
    <source>
        <dbReference type="EMBL" id="NDV61274.1"/>
    </source>
</evidence>
<name>A0A6B2LZA3_9BACT</name>
<accession>A0A6B2LZA3</accession>
<dbReference type="Pfam" id="PF11731">
    <property type="entry name" value="Cdd1"/>
    <property type="match status" value="1"/>
</dbReference>
<sequence>MEDNIFPRKKKKKVDMEALNSPLKRIPGMDLPSVRDLLDLGIQEIEELNGRSPEALFEDILNLREQTPADRLHYLRLAVYFAESDDPDPKLLQAWKWADEGSIL</sequence>
<dbReference type="EMBL" id="JAAGNX010000001">
    <property type="protein sequence ID" value="NDV61274.1"/>
    <property type="molecule type" value="Genomic_DNA"/>
</dbReference>
<proteinExistence type="predicted"/>
<protein>
    <recommendedName>
        <fullName evidence="3">Pathogenicity locus Cdd1 protein</fullName>
    </recommendedName>
</protein>
<reference evidence="1 2" key="1">
    <citation type="submission" date="2020-02" db="EMBL/GenBank/DDBJ databases">
        <title>Albibacoteraceae fam. nov., the first described family within the subdivision 4 Verrucomicrobia.</title>
        <authorList>
            <person name="Xi F."/>
        </authorList>
    </citation>
    <scope>NUCLEOTIDE SEQUENCE [LARGE SCALE GENOMIC DNA]</scope>
    <source>
        <strain evidence="1 2">CK1056</strain>
    </source>
</reference>
<dbReference type="InterPro" id="IPR021725">
    <property type="entry name" value="Cdd1"/>
</dbReference>
<dbReference type="AlphaFoldDB" id="A0A6B2LZA3"/>
<evidence type="ECO:0008006" key="3">
    <source>
        <dbReference type="Google" id="ProtNLM"/>
    </source>
</evidence>
<evidence type="ECO:0000313" key="2">
    <source>
        <dbReference type="Proteomes" id="UP000478417"/>
    </source>
</evidence>
<keyword evidence="2" id="KW-1185">Reference proteome</keyword>
<gene>
    <name evidence="1" type="ORF">G0Q06_02285</name>
</gene>